<name>A0A8J6HC06_TENMO</name>
<dbReference type="AlphaFoldDB" id="A0A8J6HC06"/>
<gene>
    <name evidence="1" type="ORF">GEV33_011230</name>
</gene>
<reference evidence="1" key="1">
    <citation type="journal article" date="2020" name="J Insects Food Feed">
        <title>The yellow mealworm (Tenebrio molitor) genome: a resource for the emerging insects as food and feed industry.</title>
        <authorList>
            <person name="Eriksson T."/>
            <person name="Andere A."/>
            <person name="Kelstrup H."/>
            <person name="Emery V."/>
            <person name="Picard C."/>
        </authorList>
    </citation>
    <scope>NUCLEOTIDE SEQUENCE</scope>
    <source>
        <strain evidence="1">Stoneville</strain>
        <tissue evidence="1">Whole head</tissue>
    </source>
</reference>
<dbReference type="Proteomes" id="UP000719412">
    <property type="component" value="Unassembled WGS sequence"/>
</dbReference>
<dbReference type="EMBL" id="JABDTM020026712">
    <property type="protein sequence ID" value="KAH0811561.1"/>
    <property type="molecule type" value="Genomic_DNA"/>
</dbReference>
<keyword evidence="2" id="KW-1185">Reference proteome</keyword>
<proteinExistence type="predicted"/>
<evidence type="ECO:0000313" key="2">
    <source>
        <dbReference type="Proteomes" id="UP000719412"/>
    </source>
</evidence>
<evidence type="ECO:0000313" key="1">
    <source>
        <dbReference type="EMBL" id="KAH0811561.1"/>
    </source>
</evidence>
<organism evidence="1 2">
    <name type="scientific">Tenebrio molitor</name>
    <name type="common">Yellow mealworm beetle</name>
    <dbReference type="NCBI Taxonomy" id="7067"/>
    <lineage>
        <taxon>Eukaryota</taxon>
        <taxon>Metazoa</taxon>
        <taxon>Ecdysozoa</taxon>
        <taxon>Arthropoda</taxon>
        <taxon>Hexapoda</taxon>
        <taxon>Insecta</taxon>
        <taxon>Pterygota</taxon>
        <taxon>Neoptera</taxon>
        <taxon>Endopterygota</taxon>
        <taxon>Coleoptera</taxon>
        <taxon>Polyphaga</taxon>
        <taxon>Cucujiformia</taxon>
        <taxon>Tenebrionidae</taxon>
        <taxon>Tenebrio</taxon>
    </lineage>
</organism>
<accession>A0A8J6HC06</accession>
<protein>
    <submittedName>
        <fullName evidence="1">Uncharacterized protein</fullName>
    </submittedName>
</protein>
<reference evidence="1" key="2">
    <citation type="submission" date="2021-08" db="EMBL/GenBank/DDBJ databases">
        <authorList>
            <person name="Eriksson T."/>
        </authorList>
    </citation>
    <scope>NUCLEOTIDE SEQUENCE</scope>
    <source>
        <strain evidence="1">Stoneville</strain>
        <tissue evidence="1">Whole head</tissue>
    </source>
</reference>
<sequence length="125" mass="14111">MGSNVFGMKNERFLDCLNFMFGSPRPVSASAKRLSGFWTRGVMMVKMIEEIEDRTVGGVYIFESHSESASDGSARGWLPYHNEDFITCLLTRDCSGLARLRSHQTGYPANLSRFNETREIKDSDS</sequence>
<comment type="caution">
    <text evidence="1">The sequence shown here is derived from an EMBL/GenBank/DDBJ whole genome shotgun (WGS) entry which is preliminary data.</text>
</comment>